<dbReference type="PANTHER" id="PTHR43496:SF1">
    <property type="entry name" value="POLYGALACTURONAN_RHAMNOGALACTURONAN TRANSPORT SYSTEM PERMEASE PROTEIN YTEP"/>
    <property type="match status" value="1"/>
</dbReference>
<keyword evidence="2 6" id="KW-0813">Transport</keyword>
<keyword evidence="4 6" id="KW-1133">Transmembrane helix</keyword>
<dbReference type="Proteomes" id="UP000199318">
    <property type="component" value="Unassembled WGS sequence"/>
</dbReference>
<dbReference type="EMBL" id="FOGV01000013">
    <property type="protein sequence ID" value="SES06461.1"/>
    <property type="molecule type" value="Genomic_DNA"/>
</dbReference>
<feature type="transmembrane region" description="Helical" evidence="6">
    <location>
        <begin position="353"/>
        <end position="376"/>
    </location>
</feature>
<feature type="transmembrane region" description="Helical" evidence="6">
    <location>
        <begin position="113"/>
        <end position="135"/>
    </location>
</feature>
<keyword evidence="3 6" id="KW-0812">Transmembrane</keyword>
<organism evidence="8 9">
    <name type="scientific">Salisediminibacterium halotolerans</name>
    <dbReference type="NCBI Taxonomy" id="517425"/>
    <lineage>
        <taxon>Bacteria</taxon>
        <taxon>Bacillati</taxon>
        <taxon>Bacillota</taxon>
        <taxon>Bacilli</taxon>
        <taxon>Bacillales</taxon>
        <taxon>Bacillaceae</taxon>
        <taxon>Salisediminibacterium</taxon>
    </lineage>
</organism>
<feature type="transmembrane region" description="Helical" evidence="6">
    <location>
        <begin position="475"/>
        <end position="502"/>
    </location>
</feature>
<dbReference type="InterPro" id="IPR000515">
    <property type="entry name" value="MetI-like"/>
</dbReference>
<evidence type="ECO:0000256" key="3">
    <source>
        <dbReference type="ARBA" id="ARBA00022692"/>
    </source>
</evidence>
<comment type="similarity">
    <text evidence="6">Belongs to the binding-protein-dependent transport system permease family.</text>
</comment>
<dbReference type="PANTHER" id="PTHR43496">
    <property type="entry name" value="PROTEIN LPLB"/>
    <property type="match status" value="1"/>
</dbReference>
<evidence type="ECO:0000256" key="6">
    <source>
        <dbReference type="RuleBase" id="RU363032"/>
    </source>
</evidence>
<reference evidence="9" key="1">
    <citation type="submission" date="2016-10" db="EMBL/GenBank/DDBJ databases">
        <authorList>
            <person name="de Groot N.N."/>
        </authorList>
    </citation>
    <scope>NUCLEOTIDE SEQUENCE [LARGE SCALE GENOMIC DNA]</scope>
    <source>
        <strain evidence="9">10nlg</strain>
    </source>
</reference>
<feature type="domain" description="ABC transmembrane type-1" evidence="7">
    <location>
        <begin position="353"/>
        <end position="543"/>
    </location>
</feature>
<evidence type="ECO:0000256" key="5">
    <source>
        <dbReference type="ARBA" id="ARBA00023136"/>
    </source>
</evidence>
<keyword evidence="9" id="KW-1185">Reference proteome</keyword>
<dbReference type="SUPFAM" id="SSF161098">
    <property type="entry name" value="MetI-like"/>
    <property type="match status" value="2"/>
</dbReference>
<feature type="transmembrane region" description="Helical" evidence="6">
    <location>
        <begin position="258"/>
        <end position="281"/>
    </location>
</feature>
<dbReference type="GO" id="GO:0005886">
    <property type="term" value="C:plasma membrane"/>
    <property type="evidence" value="ECO:0007669"/>
    <property type="project" value="UniProtKB-SubCell"/>
</dbReference>
<evidence type="ECO:0000256" key="4">
    <source>
        <dbReference type="ARBA" id="ARBA00022989"/>
    </source>
</evidence>
<dbReference type="Pfam" id="PF00528">
    <property type="entry name" value="BPD_transp_1"/>
    <property type="match status" value="2"/>
</dbReference>
<dbReference type="AlphaFoldDB" id="A0A1H9UB20"/>
<dbReference type="GO" id="GO:0055085">
    <property type="term" value="P:transmembrane transport"/>
    <property type="evidence" value="ECO:0007669"/>
    <property type="project" value="InterPro"/>
</dbReference>
<feature type="transmembrane region" description="Helical" evidence="6">
    <location>
        <begin position="305"/>
        <end position="333"/>
    </location>
</feature>
<evidence type="ECO:0000313" key="9">
    <source>
        <dbReference type="Proteomes" id="UP000199318"/>
    </source>
</evidence>
<dbReference type="CDD" id="cd06261">
    <property type="entry name" value="TM_PBP2"/>
    <property type="match status" value="2"/>
</dbReference>
<gene>
    <name evidence="8" type="ORF">SAMN05444126_11365</name>
</gene>
<proteinExistence type="inferred from homology"/>
<feature type="transmembrane region" description="Helical" evidence="6">
    <location>
        <begin position="388"/>
        <end position="411"/>
    </location>
</feature>
<name>A0A1H9UB20_9BACI</name>
<feature type="transmembrane region" description="Helical" evidence="6">
    <location>
        <begin position="79"/>
        <end position="101"/>
    </location>
</feature>
<evidence type="ECO:0000256" key="2">
    <source>
        <dbReference type="ARBA" id="ARBA00022448"/>
    </source>
</evidence>
<feature type="transmembrane region" description="Helical" evidence="6">
    <location>
        <begin position="155"/>
        <end position="176"/>
    </location>
</feature>
<dbReference type="InterPro" id="IPR035906">
    <property type="entry name" value="MetI-like_sf"/>
</dbReference>
<feature type="domain" description="ABC transmembrane type-1" evidence="7">
    <location>
        <begin position="75"/>
        <end position="277"/>
    </location>
</feature>
<dbReference type="PROSITE" id="PS50928">
    <property type="entry name" value="ABC_TM1"/>
    <property type="match status" value="2"/>
</dbReference>
<comment type="caution">
    <text evidence="8">The sequence shown here is derived from an EMBL/GenBank/DDBJ whole genome shotgun (WGS) entry which is preliminary data.</text>
</comment>
<evidence type="ECO:0000256" key="1">
    <source>
        <dbReference type="ARBA" id="ARBA00004141"/>
    </source>
</evidence>
<feature type="transmembrane region" description="Helical" evidence="6">
    <location>
        <begin position="207"/>
        <end position="227"/>
    </location>
</feature>
<comment type="subcellular location">
    <subcellularLocation>
        <location evidence="6">Cell membrane</location>
        <topology evidence="6">Multi-pass membrane protein</topology>
    </subcellularLocation>
    <subcellularLocation>
        <location evidence="1">Membrane</location>
        <topology evidence="1">Multi-pass membrane protein</topology>
    </subcellularLocation>
</comment>
<feature type="transmembrane region" description="Helical" evidence="6">
    <location>
        <begin position="23"/>
        <end position="47"/>
    </location>
</feature>
<dbReference type="Gene3D" id="1.10.3720.10">
    <property type="entry name" value="MetI-like"/>
    <property type="match status" value="2"/>
</dbReference>
<feature type="transmembrane region" description="Helical" evidence="6">
    <location>
        <begin position="417"/>
        <end position="436"/>
    </location>
</feature>
<sequence>MSEITADSVKSPAKKKERVEKGFLAATWGIAALLFLFILAPVLAVLLQSFGIGAGTFTLEHYERFFTHANYLQSLFNSIAAASISTFVIVCLSIPFALYVTRTSTWLSSVYRGIGLLPLVAPPFIFSLSLIILFGRRGVVTQVINDVTGLEISIYGFWGVVIAQILGYFPVAYMMIESSMRNINPSVEQASQDLGAGQGRTLGKITLPLAGTAILKAGLIVFVMALADFSNPLIIGGGENFLASDAFLLVTGQQNLEMAAVLGVFLIIPSLLVFLFQTYLLKGHDTAASQSGGANNPLNPRMKGLMFGISTLVALFIVVMFIMVVLSAFVQIIGVNNTFTLDHFADQSGFDFLWNSVVVSFFAALIASGIGILQGYMTARKNVPMKKLMEFTALFGLAVPGTVMGIGYVLIFNGAPFYLTGTIFLLVMNMAFRKVGVGLEAGISKMQQIDPSLEQASQDLGAGPYKTFGRIVVPLLTPAFMAGFVYTFMTAMVSVSSVIFIISPGTNLAAPYILNLADQAAVGRASAMSFILIVIVICCMGLLKLMERKWSINSKL</sequence>
<evidence type="ECO:0000259" key="7">
    <source>
        <dbReference type="PROSITE" id="PS50928"/>
    </source>
</evidence>
<dbReference type="RefSeq" id="WP_093073022.1">
    <property type="nucleotide sequence ID" value="NZ_FOGV01000013.1"/>
</dbReference>
<accession>A0A1H9UB20</accession>
<dbReference type="OrthoDB" id="9776648at2"/>
<keyword evidence="5 6" id="KW-0472">Membrane</keyword>
<evidence type="ECO:0000313" key="8">
    <source>
        <dbReference type="EMBL" id="SES06461.1"/>
    </source>
</evidence>
<dbReference type="STRING" id="1464123.SAMN05444126_11365"/>
<protein>
    <submittedName>
        <fullName evidence="8">Iron(III) transport system permease protein</fullName>
    </submittedName>
</protein>
<feature type="transmembrane region" description="Helical" evidence="6">
    <location>
        <begin position="522"/>
        <end position="543"/>
    </location>
</feature>